<feature type="transmembrane region" description="Helical" evidence="8">
    <location>
        <begin position="124"/>
        <end position="150"/>
    </location>
</feature>
<feature type="transmembrane region" description="Helical" evidence="8">
    <location>
        <begin position="276"/>
        <end position="302"/>
    </location>
</feature>
<evidence type="ECO:0000256" key="7">
    <source>
        <dbReference type="ARBA" id="ARBA00023136"/>
    </source>
</evidence>
<dbReference type="EMBL" id="EQ999534">
    <property type="protein sequence ID" value="EEZ29053.1"/>
    <property type="molecule type" value="Genomic_DNA"/>
</dbReference>
<keyword evidence="6 8" id="KW-1133">Transmembrane helix</keyword>
<accession>A0A0E1WWB6</accession>
<comment type="subcellular location">
    <subcellularLocation>
        <location evidence="1">Cell membrane</location>
        <topology evidence="1">Multi-pass membrane protein</topology>
    </subcellularLocation>
</comment>
<reference evidence="10" key="1">
    <citation type="submission" date="2009-01" db="EMBL/GenBank/DDBJ databases">
        <title>The Genome Sequence of Brucella pinnipedialis M292/94/1.</title>
        <authorList>
            <consortium name="The Broad Institute Genome Sequencing Platform"/>
            <person name="Ward D."/>
            <person name="Young S.K."/>
            <person name="Kodira C.D."/>
            <person name="Zeng Q."/>
            <person name="Koehrsen M."/>
            <person name="Alvarado L."/>
            <person name="Berlin A."/>
            <person name="Borenstein D."/>
            <person name="Chen Z."/>
            <person name="Engels R."/>
            <person name="Freedman E."/>
            <person name="Gellesch M."/>
            <person name="Goldberg J."/>
            <person name="Griggs A."/>
            <person name="Gujja S."/>
            <person name="Heiman D."/>
            <person name="Hepburn T."/>
            <person name="Howarth C."/>
            <person name="Jen D."/>
            <person name="Larson L."/>
            <person name="Lewis B."/>
            <person name="Mehta T."/>
            <person name="Park D."/>
            <person name="Pearson M."/>
            <person name="Roberts A."/>
            <person name="Saif S."/>
            <person name="Shea T."/>
            <person name="Shenoy N."/>
            <person name="Sisk P."/>
            <person name="Stolte C."/>
            <person name="Sykes S."/>
            <person name="Walk T."/>
            <person name="White J."/>
            <person name="Yandava C."/>
            <person name="Whatmore A.M."/>
            <person name="Perrett L.L."/>
            <person name="O'Callaghan D."/>
            <person name="Nusbaum C."/>
            <person name="Galagan J."/>
            <person name="Birren B."/>
        </authorList>
    </citation>
    <scope>NUCLEOTIDE SEQUENCE [LARGE SCALE GENOMIC DNA]</scope>
    <source>
        <strain evidence="10">M292/94/1</strain>
    </source>
</reference>
<dbReference type="InterPro" id="IPR000515">
    <property type="entry name" value="MetI-like"/>
</dbReference>
<proteinExistence type="inferred from homology"/>
<dbReference type="HOGENOM" id="CLU_016047_18_2_5"/>
<keyword evidence="3" id="KW-0813">Transport</keyword>
<dbReference type="PANTHER" id="PTHR42929:SF5">
    <property type="entry name" value="ABC TRANSPORTER PERMEASE PROTEIN"/>
    <property type="match status" value="1"/>
</dbReference>
<keyword evidence="5 8" id="KW-0812">Transmembrane</keyword>
<feature type="transmembrane region" description="Helical" evidence="8">
    <location>
        <begin position="234"/>
        <end position="255"/>
    </location>
</feature>
<dbReference type="GO" id="GO:0055085">
    <property type="term" value="P:transmembrane transport"/>
    <property type="evidence" value="ECO:0007669"/>
    <property type="project" value="InterPro"/>
</dbReference>
<dbReference type="Gene3D" id="1.10.3720.10">
    <property type="entry name" value="MetI-like"/>
    <property type="match status" value="1"/>
</dbReference>
<evidence type="ECO:0000256" key="2">
    <source>
        <dbReference type="ARBA" id="ARBA00007069"/>
    </source>
</evidence>
<dbReference type="Proteomes" id="UP000004659">
    <property type="component" value="Unassembled WGS sequence"/>
</dbReference>
<evidence type="ECO:0000256" key="3">
    <source>
        <dbReference type="ARBA" id="ARBA00022448"/>
    </source>
</evidence>
<evidence type="ECO:0000256" key="8">
    <source>
        <dbReference type="SAM" id="Phobius"/>
    </source>
</evidence>
<evidence type="ECO:0000256" key="5">
    <source>
        <dbReference type="ARBA" id="ARBA00022692"/>
    </source>
</evidence>
<name>A0A0E1WWB6_9HYPH</name>
<dbReference type="RefSeq" id="WP_006188549.1">
    <property type="nucleotide sequence ID" value="NZ_EQ999534.1"/>
</dbReference>
<gene>
    <name evidence="10" type="ORF">BALG_02406</name>
</gene>
<organism evidence="10">
    <name type="scientific">Brucella pinnipedialis M292/94/1</name>
    <dbReference type="NCBI Taxonomy" id="520462"/>
    <lineage>
        <taxon>Bacteria</taxon>
        <taxon>Pseudomonadati</taxon>
        <taxon>Pseudomonadota</taxon>
        <taxon>Alphaproteobacteria</taxon>
        <taxon>Hyphomicrobiales</taxon>
        <taxon>Brucellaceae</taxon>
        <taxon>Brucella/Ochrobactrum group</taxon>
        <taxon>Brucella</taxon>
    </lineage>
</organism>
<evidence type="ECO:0000259" key="9">
    <source>
        <dbReference type="PROSITE" id="PS50928"/>
    </source>
</evidence>
<keyword evidence="7 8" id="KW-0472">Membrane</keyword>
<feature type="transmembrane region" description="Helical" evidence="8">
    <location>
        <begin position="43"/>
        <end position="63"/>
    </location>
</feature>
<feature type="transmembrane region" description="Helical" evidence="8">
    <location>
        <begin position="171"/>
        <end position="198"/>
    </location>
</feature>
<evidence type="ECO:0000256" key="6">
    <source>
        <dbReference type="ARBA" id="ARBA00022989"/>
    </source>
</evidence>
<evidence type="ECO:0000256" key="4">
    <source>
        <dbReference type="ARBA" id="ARBA00022475"/>
    </source>
</evidence>
<dbReference type="SUPFAM" id="SSF161098">
    <property type="entry name" value="MetI-like"/>
    <property type="match status" value="1"/>
</dbReference>
<dbReference type="AlphaFoldDB" id="A0A0E1WWB6"/>
<protein>
    <submittedName>
        <fullName evidence="10">Binding-protein-dependent transport system inner membrane component</fullName>
    </submittedName>
</protein>
<dbReference type="CDD" id="cd06261">
    <property type="entry name" value="TM_PBP2"/>
    <property type="match status" value="1"/>
</dbReference>
<dbReference type="InterPro" id="IPR035906">
    <property type="entry name" value="MetI-like_sf"/>
</dbReference>
<dbReference type="PROSITE" id="PS50928">
    <property type="entry name" value="ABC_TM1"/>
    <property type="match status" value="1"/>
</dbReference>
<keyword evidence="4" id="KW-1003">Cell membrane</keyword>
<dbReference type="PANTHER" id="PTHR42929">
    <property type="entry name" value="INNER MEMBRANE ABC TRANSPORTER PERMEASE PROTEIN YDCU-RELATED-RELATED"/>
    <property type="match status" value="1"/>
</dbReference>
<evidence type="ECO:0000313" key="10">
    <source>
        <dbReference type="EMBL" id="EEZ29053.1"/>
    </source>
</evidence>
<feature type="transmembrane region" description="Helical" evidence="8">
    <location>
        <begin position="98"/>
        <end position="118"/>
    </location>
</feature>
<evidence type="ECO:0000256" key="1">
    <source>
        <dbReference type="ARBA" id="ARBA00004651"/>
    </source>
</evidence>
<comment type="similarity">
    <text evidence="2">Belongs to the binding-protein-dependent transport system permease family. CysTW subfamily.</text>
</comment>
<feature type="domain" description="ABC transmembrane type-1" evidence="9">
    <location>
        <begin position="92"/>
        <end position="298"/>
    </location>
</feature>
<sequence length="309" mass="33986">MMTKAVVSFPVAAPKPVTQAELDENRRALNREKKYESWSMVRLTNPALAIVGILMVAPLLWLLSMSFVDINGEYGLGNFRLFFSEPVYIEMFLNTFKIALIVTVICLLLGYPVAYLMSILSPKWAGLLMLAVLVPFWTSGLVRTFSWLIILQRNGVVNKSLQGLGLINQPLALVNNTTGVVIGMVHIMIPFLVLPLYASMKAIDANLMRAAANVGSSPTHAFLRIFLPLSMPGLVAGAIMVFVMCLGFYITPALLGGGKVKMIAQRIEEMISLYPTWGPAAALAVLLLAMTALFLWISLVLVRRLLSDR</sequence>
<dbReference type="GO" id="GO:0005886">
    <property type="term" value="C:plasma membrane"/>
    <property type="evidence" value="ECO:0007669"/>
    <property type="project" value="UniProtKB-SubCell"/>
</dbReference>